<dbReference type="InterPro" id="IPR013108">
    <property type="entry name" value="Amidohydro_3"/>
</dbReference>
<dbReference type="PANTHER" id="PTHR22642:SF2">
    <property type="entry name" value="PROTEIN LONG AFTER FAR-RED 3"/>
    <property type="match status" value="1"/>
</dbReference>
<dbReference type="EMBL" id="WIXI01000050">
    <property type="protein sequence ID" value="MQY49299.1"/>
    <property type="molecule type" value="Genomic_DNA"/>
</dbReference>
<dbReference type="CDD" id="cd01300">
    <property type="entry name" value="YtcJ_like"/>
    <property type="match status" value="1"/>
</dbReference>
<sequence length="542" mass="58186">MTTTADVILTGGKIWLGQKEGFAEALAILGDKVLASGSAAEMATLAGPQTEVIALEGRLATPSFYDVHTHLAAFGLGLKNLDLNPRKITSVGALLGEVAEAAKSRQPGEWIIGRGYDHSKLSENRHPTRSELDEVAPDNPVYVVRACGHVGVANSVALKLAGIGHNTPDPDGGTIGRADGELTGLLAENARQPVAEQMPVPGLEEYVEAIEAGGQRMLSYGITSTMDAAVGMNHGWTEFQAYETAKQTGRLPVRVSMCLIGDKERNILEQATEEGYVAGQGDDMLRLRQVKIFVDGSIGGKTAAMKTPYLGTRDEYGLFCLTQDETDVLVKRAHDLGYQMAVHAIGDAAIDRILDAIKAAQSANPANDRRHRIEHCGWLSHEQIATMVELGVIPAPQPDFIYYFGDQYIEARGKEASDFAYPMRTWIDAGLRPSASTDCPVTPLNPFAGLYAMVTRTTDKGTVLGADQALTMEEALNAYTLESAYAAHDEAFKGRLVAGQLADIAVFSQDLFEIAPSEILDTTCEMTLLGGKVVYVRGEVSS</sequence>
<keyword evidence="3" id="KW-1185">Reference proteome</keyword>
<reference evidence="2 3" key="1">
    <citation type="submission" date="2019-11" db="EMBL/GenBank/DDBJ databases">
        <title>Genome analysis of Rhizobacterium cereale a novel genus and species isolated from maize roots in North Spain.</title>
        <authorList>
            <person name="Menendez E."/>
            <person name="Flores-Felix J.D."/>
            <person name="Ramirez-Bahena M.-H."/>
            <person name="Igual J.M."/>
            <person name="Garcia-Fraile P."/>
            <person name="Peix A."/>
            <person name="Velazquez E."/>
        </authorList>
    </citation>
    <scope>NUCLEOTIDE SEQUENCE [LARGE SCALE GENOMIC DNA]</scope>
    <source>
        <strain evidence="2 3">RZME27</strain>
    </source>
</reference>
<protein>
    <submittedName>
        <fullName evidence="2">Amidohydrolase family protein</fullName>
    </submittedName>
</protein>
<dbReference type="InterPro" id="IPR033932">
    <property type="entry name" value="YtcJ-like"/>
</dbReference>
<dbReference type="SUPFAM" id="SSF51338">
    <property type="entry name" value="Composite domain of metallo-dependent hydrolases"/>
    <property type="match status" value="1"/>
</dbReference>
<dbReference type="PANTHER" id="PTHR22642">
    <property type="entry name" value="IMIDAZOLONEPROPIONASE"/>
    <property type="match status" value="1"/>
</dbReference>
<dbReference type="Gene3D" id="3.10.310.70">
    <property type="match status" value="1"/>
</dbReference>
<evidence type="ECO:0000259" key="1">
    <source>
        <dbReference type="Pfam" id="PF07969"/>
    </source>
</evidence>
<dbReference type="AlphaFoldDB" id="A0A6A8AEU7"/>
<feature type="domain" description="Amidohydrolase 3" evidence="1">
    <location>
        <begin position="51"/>
        <end position="535"/>
    </location>
</feature>
<keyword evidence="2" id="KW-0378">Hydrolase</keyword>
<organism evidence="2 3">
    <name type="scientific">Endobacterium cereale</name>
    <dbReference type="NCBI Taxonomy" id="2663029"/>
    <lineage>
        <taxon>Bacteria</taxon>
        <taxon>Pseudomonadati</taxon>
        <taxon>Pseudomonadota</taxon>
        <taxon>Alphaproteobacteria</taxon>
        <taxon>Hyphomicrobiales</taxon>
        <taxon>Rhizobiaceae</taxon>
        <taxon>Endobacterium</taxon>
    </lineage>
</organism>
<dbReference type="RefSeq" id="WP_153358891.1">
    <property type="nucleotide sequence ID" value="NZ_JAYKOO010000008.1"/>
</dbReference>
<evidence type="ECO:0000313" key="3">
    <source>
        <dbReference type="Proteomes" id="UP000435138"/>
    </source>
</evidence>
<dbReference type="Gene3D" id="2.30.40.10">
    <property type="entry name" value="Urease, subunit C, domain 1"/>
    <property type="match status" value="1"/>
</dbReference>
<evidence type="ECO:0000313" key="2">
    <source>
        <dbReference type="EMBL" id="MQY49299.1"/>
    </source>
</evidence>
<dbReference type="Proteomes" id="UP000435138">
    <property type="component" value="Unassembled WGS sequence"/>
</dbReference>
<dbReference type="SUPFAM" id="SSF51556">
    <property type="entry name" value="Metallo-dependent hydrolases"/>
    <property type="match status" value="1"/>
</dbReference>
<comment type="caution">
    <text evidence="2">The sequence shown here is derived from an EMBL/GenBank/DDBJ whole genome shotgun (WGS) entry which is preliminary data.</text>
</comment>
<dbReference type="Gene3D" id="3.20.20.140">
    <property type="entry name" value="Metal-dependent hydrolases"/>
    <property type="match status" value="1"/>
</dbReference>
<dbReference type="Pfam" id="PF07969">
    <property type="entry name" value="Amidohydro_3"/>
    <property type="match status" value="1"/>
</dbReference>
<dbReference type="InterPro" id="IPR032466">
    <property type="entry name" value="Metal_Hydrolase"/>
</dbReference>
<dbReference type="InterPro" id="IPR011059">
    <property type="entry name" value="Metal-dep_hydrolase_composite"/>
</dbReference>
<name>A0A6A8AEU7_9HYPH</name>
<dbReference type="GO" id="GO:0016810">
    <property type="term" value="F:hydrolase activity, acting on carbon-nitrogen (but not peptide) bonds"/>
    <property type="evidence" value="ECO:0007669"/>
    <property type="project" value="InterPro"/>
</dbReference>
<proteinExistence type="predicted"/>
<accession>A0A6A8AEU7</accession>
<gene>
    <name evidence="2" type="ORF">GAO09_25000</name>
</gene>